<comment type="cofactor">
    <cofactor evidence="1">
        <name>Zn(2+)</name>
        <dbReference type="ChEBI" id="CHEBI:29105"/>
    </cofactor>
</comment>
<dbReference type="Pfam" id="PF01435">
    <property type="entry name" value="Peptidase_M48"/>
    <property type="match status" value="1"/>
</dbReference>
<evidence type="ECO:0000256" key="3">
    <source>
        <dbReference type="ARBA" id="ARBA00022723"/>
    </source>
</evidence>
<organism evidence="10">
    <name type="scientific">marine metagenome</name>
    <dbReference type="NCBI Taxonomy" id="408172"/>
    <lineage>
        <taxon>unclassified sequences</taxon>
        <taxon>metagenomes</taxon>
        <taxon>ecological metagenomes</taxon>
    </lineage>
</organism>
<evidence type="ECO:0000256" key="5">
    <source>
        <dbReference type="ARBA" id="ARBA00022833"/>
    </source>
</evidence>
<dbReference type="GO" id="GO:0051603">
    <property type="term" value="P:proteolysis involved in protein catabolic process"/>
    <property type="evidence" value="ECO:0007669"/>
    <property type="project" value="TreeGrafter"/>
</dbReference>
<evidence type="ECO:0000256" key="6">
    <source>
        <dbReference type="ARBA" id="ARBA00023049"/>
    </source>
</evidence>
<dbReference type="PANTHER" id="PTHR22726">
    <property type="entry name" value="METALLOENDOPEPTIDASE OMA1"/>
    <property type="match status" value="1"/>
</dbReference>
<evidence type="ECO:0000256" key="2">
    <source>
        <dbReference type="ARBA" id="ARBA00022670"/>
    </source>
</evidence>
<evidence type="ECO:0000259" key="9">
    <source>
        <dbReference type="Pfam" id="PF01435"/>
    </source>
</evidence>
<protein>
    <recommendedName>
        <fullName evidence="9">Peptidase M48 domain-containing protein</fullName>
    </recommendedName>
</protein>
<feature type="compositionally biased region" description="Basic and acidic residues" evidence="7">
    <location>
        <begin position="348"/>
        <end position="358"/>
    </location>
</feature>
<feature type="transmembrane region" description="Helical" evidence="8">
    <location>
        <begin position="12"/>
        <end position="34"/>
    </location>
</feature>
<name>A0A381VPE4_9ZZZZ</name>
<keyword evidence="8" id="KW-0812">Transmembrane</keyword>
<keyword evidence="4" id="KW-0378">Hydrolase</keyword>
<keyword evidence="6" id="KW-0482">Metalloprotease</keyword>
<dbReference type="GO" id="GO:0016020">
    <property type="term" value="C:membrane"/>
    <property type="evidence" value="ECO:0007669"/>
    <property type="project" value="TreeGrafter"/>
</dbReference>
<feature type="domain" description="Peptidase M48" evidence="9">
    <location>
        <begin position="164"/>
        <end position="286"/>
    </location>
</feature>
<gene>
    <name evidence="10" type="ORF">METZ01_LOCUS94482</name>
</gene>
<dbReference type="AlphaFoldDB" id="A0A381VPE4"/>
<feature type="region of interest" description="Disordered" evidence="7">
    <location>
        <begin position="348"/>
        <end position="372"/>
    </location>
</feature>
<dbReference type="GO" id="GO:0004222">
    <property type="term" value="F:metalloendopeptidase activity"/>
    <property type="evidence" value="ECO:0007669"/>
    <property type="project" value="InterPro"/>
</dbReference>
<accession>A0A381VPE4</accession>
<dbReference type="Gene3D" id="3.30.2010.10">
    <property type="entry name" value="Metalloproteases ('zincins'), catalytic domain"/>
    <property type="match status" value="1"/>
</dbReference>
<reference evidence="10" key="1">
    <citation type="submission" date="2018-05" db="EMBL/GenBank/DDBJ databases">
        <authorList>
            <person name="Lanie J.A."/>
            <person name="Ng W.-L."/>
            <person name="Kazmierczak K.M."/>
            <person name="Andrzejewski T.M."/>
            <person name="Davidsen T.M."/>
            <person name="Wayne K.J."/>
            <person name="Tettelin H."/>
            <person name="Glass J.I."/>
            <person name="Rusch D."/>
            <person name="Podicherti R."/>
            <person name="Tsui H.-C.T."/>
            <person name="Winkler M.E."/>
        </authorList>
    </citation>
    <scope>NUCLEOTIDE SEQUENCE</scope>
</reference>
<evidence type="ECO:0000256" key="7">
    <source>
        <dbReference type="SAM" id="MobiDB-lite"/>
    </source>
</evidence>
<keyword evidence="8" id="KW-1133">Transmembrane helix</keyword>
<dbReference type="PANTHER" id="PTHR22726:SF1">
    <property type="entry name" value="METALLOENDOPEPTIDASE OMA1, MITOCHONDRIAL"/>
    <property type="match status" value="1"/>
</dbReference>
<keyword evidence="8" id="KW-0472">Membrane</keyword>
<dbReference type="CDD" id="cd07324">
    <property type="entry name" value="M48C_Oma1-like"/>
    <property type="match status" value="1"/>
</dbReference>
<sequence length="372" mass="40359">MKTSARNDHSVVYKNIVLNVGCFACCLILMLAAMPTHATGLGGLLKSLPKAMTGSTCDQSTGDTCDESGSGGIGNLLQGLTGSTGSTGSGGTKPNVGDLFKKAQEMQDKMTMGPVDHHYLGRLNASMLLEDGFLPPNSEVVQYTRSVLMTLARYSRVPYVYDDYIPIVIPTDVPNAWAAPGGFIIITEGLLKMVQSEDELALILAHEMGHIEHNHGVNMIMNDLAMGFMSDFVGDIGAGEGMQQFAQGVMKYGADGYDVELEMEADARALFIAQQAGYDPNVFPRVMERLKKVTGHYGGKGYPPQRSKLIRQELKKYRYLGSPASVDLRTVRFKKRMVGGQVAVSKPVKEKKMKTVEKKTKKKSTGGTADDK</sequence>
<evidence type="ECO:0000256" key="1">
    <source>
        <dbReference type="ARBA" id="ARBA00001947"/>
    </source>
</evidence>
<evidence type="ECO:0000256" key="8">
    <source>
        <dbReference type="SAM" id="Phobius"/>
    </source>
</evidence>
<evidence type="ECO:0000313" key="10">
    <source>
        <dbReference type="EMBL" id="SVA41628.1"/>
    </source>
</evidence>
<dbReference type="InterPro" id="IPR001915">
    <property type="entry name" value="Peptidase_M48"/>
</dbReference>
<dbReference type="GO" id="GO:0046872">
    <property type="term" value="F:metal ion binding"/>
    <property type="evidence" value="ECO:0007669"/>
    <property type="project" value="UniProtKB-KW"/>
</dbReference>
<keyword evidence="3" id="KW-0479">Metal-binding</keyword>
<dbReference type="EMBL" id="UINC01009276">
    <property type="protein sequence ID" value="SVA41628.1"/>
    <property type="molecule type" value="Genomic_DNA"/>
</dbReference>
<dbReference type="InterPro" id="IPR051156">
    <property type="entry name" value="Mito/Outer_Membr_Metalloprot"/>
</dbReference>
<keyword evidence="2" id="KW-0645">Protease</keyword>
<keyword evidence="5" id="KW-0862">Zinc</keyword>
<evidence type="ECO:0000256" key="4">
    <source>
        <dbReference type="ARBA" id="ARBA00022801"/>
    </source>
</evidence>
<proteinExistence type="predicted"/>